<dbReference type="InterPro" id="IPR033985">
    <property type="entry name" value="SusD-like_N"/>
</dbReference>
<dbReference type="SUPFAM" id="SSF48452">
    <property type="entry name" value="TPR-like"/>
    <property type="match status" value="1"/>
</dbReference>
<organism evidence="8 9">
    <name type="scientific">Niastella soli</name>
    <dbReference type="NCBI Taxonomy" id="2821487"/>
    <lineage>
        <taxon>Bacteria</taxon>
        <taxon>Pseudomonadati</taxon>
        <taxon>Bacteroidota</taxon>
        <taxon>Chitinophagia</taxon>
        <taxon>Chitinophagales</taxon>
        <taxon>Chitinophagaceae</taxon>
        <taxon>Niastella</taxon>
    </lineage>
</organism>
<evidence type="ECO:0000259" key="6">
    <source>
        <dbReference type="Pfam" id="PF07980"/>
    </source>
</evidence>
<proteinExistence type="inferred from homology"/>
<dbReference type="CDD" id="cd08977">
    <property type="entry name" value="SusD"/>
    <property type="match status" value="1"/>
</dbReference>
<dbReference type="Pfam" id="PF07980">
    <property type="entry name" value="SusD_RagB"/>
    <property type="match status" value="1"/>
</dbReference>
<dbReference type="EMBL" id="JAGHKO010000006">
    <property type="protein sequence ID" value="MBO9203273.1"/>
    <property type="molecule type" value="Genomic_DNA"/>
</dbReference>
<evidence type="ECO:0000256" key="3">
    <source>
        <dbReference type="ARBA" id="ARBA00022729"/>
    </source>
</evidence>
<gene>
    <name evidence="8" type="ORF">J7I42_23485</name>
</gene>
<comment type="caution">
    <text evidence="8">The sequence shown here is derived from an EMBL/GenBank/DDBJ whole genome shotgun (WGS) entry which is preliminary data.</text>
</comment>
<dbReference type="PROSITE" id="PS51257">
    <property type="entry name" value="PROKAR_LIPOPROTEIN"/>
    <property type="match status" value="1"/>
</dbReference>
<dbReference type="InterPro" id="IPR012944">
    <property type="entry name" value="SusD_RagB_dom"/>
</dbReference>
<name>A0ABS3YZC6_9BACT</name>
<dbReference type="RefSeq" id="WP_209141330.1">
    <property type="nucleotide sequence ID" value="NZ_JAGHKO010000006.1"/>
</dbReference>
<feature type="domain" description="RagB/SusD" evidence="6">
    <location>
        <begin position="336"/>
        <end position="479"/>
    </location>
</feature>
<evidence type="ECO:0000259" key="7">
    <source>
        <dbReference type="Pfam" id="PF14322"/>
    </source>
</evidence>
<comment type="similarity">
    <text evidence="2">Belongs to the SusD family.</text>
</comment>
<dbReference type="Pfam" id="PF14322">
    <property type="entry name" value="SusD-like_3"/>
    <property type="match status" value="1"/>
</dbReference>
<dbReference type="Gene3D" id="1.25.40.390">
    <property type="match status" value="1"/>
</dbReference>
<comment type="subcellular location">
    <subcellularLocation>
        <location evidence="1">Cell outer membrane</location>
    </subcellularLocation>
</comment>
<protein>
    <submittedName>
        <fullName evidence="8">RagB/SusD family nutrient uptake outer membrane protein</fullName>
    </submittedName>
</protein>
<keyword evidence="9" id="KW-1185">Reference proteome</keyword>
<accession>A0ABS3YZC6</accession>
<reference evidence="8 9" key="1">
    <citation type="submission" date="2021-03" db="EMBL/GenBank/DDBJ databases">
        <title>Assistant Professor.</title>
        <authorList>
            <person name="Huq M.A."/>
        </authorList>
    </citation>
    <scope>NUCLEOTIDE SEQUENCE [LARGE SCALE GENOMIC DNA]</scope>
    <source>
        <strain evidence="8 9">MAH-29</strain>
    </source>
</reference>
<evidence type="ECO:0000256" key="5">
    <source>
        <dbReference type="ARBA" id="ARBA00023237"/>
    </source>
</evidence>
<evidence type="ECO:0000313" key="8">
    <source>
        <dbReference type="EMBL" id="MBO9203273.1"/>
    </source>
</evidence>
<keyword evidence="4" id="KW-0472">Membrane</keyword>
<sequence>MNSLYNKWNAILWGLAFTIITSAVSCNKLVEIDAPVSTVNQANVYANDATATAALTGIYISMGDVFSVFTGKESISLRSGLSADEFTLSNEVTDTKLIAYYQNSLSDDLSLGAEMWEPLYKNIFFCNSAIEGLSSSTALTTQVKQQLTGEAKFIRAFCYFYLVNLFGDVPLAVTSDYKVNASMGRASKKMVYQQVLNDLLDARAKLDDNYLDGKLQPYKGAIERVRPNKAAATALLARVYLYTNDYANAETYATQVINNSTLFSLPTLDNTFLKNSIEAIWQLQPSVSGWNTGDAQVFVINNNQGNDKPVYLNQGLLDAFENGDARKNEWIHDTIINNVNYYYPYKYRNATFNEPVTEYLMVLRLAEQYLIRAEARAQENNFSGALEDLNIIRARAGLISTTAGDKNSLLAAILQERRIEFFSEWGHRWLDIKRTNEVDKVMTIITSQKGGTWKEFQELYPLPLTDIQKNKNLIQNYGY</sequence>
<keyword evidence="5" id="KW-0998">Cell outer membrane</keyword>
<dbReference type="InterPro" id="IPR011990">
    <property type="entry name" value="TPR-like_helical_dom_sf"/>
</dbReference>
<keyword evidence="3" id="KW-0732">Signal</keyword>
<feature type="domain" description="SusD-like N-terminal" evidence="7">
    <location>
        <begin position="110"/>
        <end position="241"/>
    </location>
</feature>
<evidence type="ECO:0000256" key="1">
    <source>
        <dbReference type="ARBA" id="ARBA00004442"/>
    </source>
</evidence>
<evidence type="ECO:0000313" key="9">
    <source>
        <dbReference type="Proteomes" id="UP000677244"/>
    </source>
</evidence>
<evidence type="ECO:0000256" key="2">
    <source>
        <dbReference type="ARBA" id="ARBA00006275"/>
    </source>
</evidence>
<dbReference type="Proteomes" id="UP000677244">
    <property type="component" value="Unassembled WGS sequence"/>
</dbReference>
<evidence type="ECO:0000256" key="4">
    <source>
        <dbReference type="ARBA" id="ARBA00023136"/>
    </source>
</evidence>